<dbReference type="GO" id="GO:0042742">
    <property type="term" value="P:defense response to bacterium"/>
    <property type="evidence" value="ECO:0007669"/>
    <property type="project" value="UniProtKB-KW"/>
</dbReference>
<dbReference type="KEGG" id="pthv:CE140_02345"/>
<organism evidence="7 8">
    <name type="scientific">Pseudomonas thivervalensis</name>
    <dbReference type="NCBI Taxonomy" id="86265"/>
    <lineage>
        <taxon>Bacteria</taxon>
        <taxon>Pseudomonadati</taxon>
        <taxon>Pseudomonadota</taxon>
        <taxon>Gammaproteobacteria</taxon>
        <taxon>Pseudomonadales</taxon>
        <taxon>Pseudomonadaceae</taxon>
        <taxon>Pseudomonas</taxon>
    </lineage>
</organism>
<dbReference type="GO" id="GO:0031640">
    <property type="term" value="P:killing of cells of another organism"/>
    <property type="evidence" value="ECO:0007669"/>
    <property type="project" value="UniProtKB-KW"/>
</dbReference>
<dbReference type="GO" id="GO:0030153">
    <property type="term" value="P:bacteriocin immunity"/>
    <property type="evidence" value="ECO:0007669"/>
    <property type="project" value="UniProtKB-KW"/>
</dbReference>
<keyword evidence="8" id="KW-1185">Reference proteome</keyword>
<name>A0A2Z4ZT01_9PSED</name>
<dbReference type="InterPro" id="IPR000290">
    <property type="entry name" value="Colicin_pyocin"/>
</dbReference>
<dbReference type="Pfam" id="PF06958">
    <property type="entry name" value="Pyocin_S"/>
    <property type="match status" value="1"/>
</dbReference>
<evidence type="ECO:0000256" key="1">
    <source>
        <dbReference type="ARBA" id="ARBA00009346"/>
    </source>
</evidence>
<proteinExistence type="inferred from homology"/>
<gene>
    <name evidence="7" type="ORF">CEQ51_13400</name>
</gene>
<evidence type="ECO:0000313" key="7">
    <source>
        <dbReference type="EMBL" id="AXA61022.1"/>
    </source>
</evidence>
<evidence type="ECO:0000313" key="8">
    <source>
        <dbReference type="Proteomes" id="UP000251666"/>
    </source>
</evidence>
<dbReference type="AlphaFoldDB" id="A0A2Z4ZT01"/>
<evidence type="ECO:0000256" key="5">
    <source>
        <dbReference type="ARBA" id="ARBA00023048"/>
    </source>
</evidence>
<evidence type="ECO:0000256" key="3">
    <source>
        <dbReference type="ARBA" id="ARBA00023022"/>
    </source>
</evidence>
<dbReference type="Pfam" id="PF01320">
    <property type="entry name" value="Colicin_Pyocin"/>
    <property type="match status" value="1"/>
</dbReference>
<evidence type="ECO:0000256" key="4">
    <source>
        <dbReference type="ARBA" id="ARBA00023025"/>
    </source>
</evidence>
<sequence length="499" mass="56067">MELKPKLQDYTEAEFQAFVGKIWNVDVGREEHDRLINHFDRIVGHPKGADLLFYPDDTGYTNAPETIIHFVKQWHFKKNVISFKGGVLPAPAKPAPRLSMAQHATARAQRELANAQRLASDITAADQTVEKAFTQLELATRQRQDQHDAEQTLDALKQGMRRLEQAQHEVVMAVRTFERYKMRVEFALSGAQRDLTFNKADQALWQANARQATANHGRYLARLSSIAQRHAVLHAAAEVVLERSSQQLMRLRGQDNGSLLFRMSAIQDMRRPNLLLSDAPPLRTSQRVDLQKSIRSAVAEFNWLMTHSEQGHAGQYAEVLSFDLVSRTKEVRFGLCVALAEISTIEQDWQALAALQGEVALPLRMSTATVATKPGSHFRGLKEIRELFQIYITPATGVLPSKVRVRPAVWDEAGRAFRLTTDGPHARVIEWTRADSLAAPVASEQSRLDSAGFIHSSPVPTLASFDSIEDVRFDDYVVVFPQGSGLEPVYVVFNDRRSE</sequence>
<dbReference type="InterPro" id="IPR016128">
    <property type="entry name" value="Pyosin/cloacin_T_dom"/>
</dbReference>
<evidence type="ECO:0000256" key="2">
    <source>
        <dbReference type="ARBA" id="ARBA00022529"/>
    </source>
</evidence>
<dbReference type="InterPro" id="IPR035900">
    <property type="entry name" value="Colicin_E_sf"/>
</dbReference>
<reference evidence="8" key="1">
    <citation type="journal article" date="2021" name="Front. Microbiol.">
        <title>Genomic Analysis of the 1-Aminocyclopropane-1-Carboxylate Deaminase-Producing Pseudomonas thivervalensis SC5 Reveals Its Multifaceted Roles in Soil and in Beneficial Interactions With Plants.</title>
        <authorList>
            <person name="Nascimento F.X."/>
            <person name="Uron P."/>
            <person name="Glick B.R."/>
            <person name="Giachini A."/>
            <person name="Rossi M.J."/>
        </authorList>
    </citation>
    <scope>NUCLEOTIDE SEQUENCE [LARGE SCALE GENOMIC DNA]</scope>
    <source>
        <strain evidence="8">PLM3</strain>
    </source>
</reference>
<dbReference type="Proteomes" id="UP000251666">
    <property type="component" value="Chromosome"/>
</dbReference>
<dbReference type="EMBL" id="CP022202">
    <property type="protein sequence ID" value="AXA61022.1"/>
    <property type="molecule type" value="Genomic_DNA"/>
</dbReference>
<dbReference type="RefSeq" id="WP_208666298.1">
    <property type="nucleotide sequence ID" value="NZ_CP022201.1"/>
</dbReference>
<dbReference type="PRINTS" id="PR01299">
    <property type="entry name" value="PYOCIN"/>
</dbReference>
<keyword evidence="4" id="KW-0079">Bacteriocin immunity</keyword>
<dbReference type="SUPFAM" id="SSF69369">
    <property type="entry name" value="Cloacin translocation domain"/>
    <property type="match status" value="1"/>
</dbReference>
<evidence type="ECO:0000259" key="6">
    <source>
        <dbReference type="Pfam" id="PF06958"/>
    </source>
</evidence>
<dbReference type="CDD" id="cd16363">
    <property type="entry name" value="Col_Im_like"/>
    <property type="match status" value="1"/>
</dbReference>
<keyword evidence="2" id="KW-0929">Antimicrobial</keyword>
<dbReference type="SUPFAM" id="SSF47345">
    <property type="entry name" value="Colicin E immunity proteins"/>
    <property type="match status" value="1"/>
</dbReference>
<accession>A0A2Z4ZT01</accession>
<feature type="domain" description="Pyosin/cloacin translocation" evidence="6">
    <location>
        <begin position="350"/>
        <end position="492"/>
    </location>
</feature>
<comment type="similarity">
    <text evidence="1">Belongs to the colicins ColE2/ColE8/ColE9 and pyocins S1/S2 family.</text>
</comment>
<protein>
    <submittedName>
        <fullName evidence="7">Colicin immunity protein</fullName>
    </submittedName>
</protein>
<dbReference type="InterPro" id="IPR036302">
    <property type="entry name" value="Pyosin/cloacin_T_dom_sf"/>
</dbReference>
<dbReference type="Gene3D" id="1.10.1200.20">
    <property type="entry name" value="Colicin E immunity protein"/>
    <property type="match status" value="1"/>
</dbReference>
<keyword evidence="5" id="KW-0078">Bacteriocin</keyword>
<keyword evidence="3" id="KW-0044">Antibiotic</keyword>
<dbReference type="GO" id="GO:0015643">
    <property type="term" value="F:toxic substance binding"/>
    <property type="evidence" value="ECO:0007669"/>
    <property type="project" value="InterPro"/>
</dbReference>